<dbReference type="PANTHER" id="PTHR46148:SF60">
    <property type="entry name" value="CHROMO DOMAIN-CONTAINING PROTEIN"/>
    <property type="match status" value="1"/>
</dbReference>
<dbReference type="Pfam" id="PF24626">
    <property type="entry name" value="SH3_Tf2-1"/>
    <property type="match status" value="1"/>
</dbReference>
<sequence>MAPMRHYVRRSIPAQPAEVPEQAGSSEMQELRAQMTALVGVVQRQGSLIERIQERLERLVAAAPTTATEGRGLPAPSIRALDAAEGEGLAAVPMVSRQRSYADQWRRDLEFQVGEHVLLKVSPSRGIKQFGLRNKLSPRFVGPFEILERVGPVAYILALPPSRTCVHNVFHVSKLRKYIPDLSHVISPTSIQLREDLSYEEALLRILAREVKQLQNKSFSYVTVQWENHEESEATCELVYSMRERYPQLFAGMFDLSFGDETSCKGRMM</sequence>
<feature type="region of interest" description="Disordered" evidence="1">
    <location>
        <begin position="1"/>
        <end position="27"/>
    </location>
</feature>
<dbReference type="EMBL" id="LR862146">
    <property type="protein sequence ID" value="CAD1827468.1"/>
    <property type="molecule type" value="Genomic_DNA"/>
</dbReference>
<accession>A0A6V7P9Z0</accession>
<evidence type="ECO:0000259" key="2">
    <source>
        <dbReference type="Pfam" id="PF24626"/>
    </source>
</evidence>
<evidence type="ECO:0000256" key="1">
    <source>
        <dbReference type="SAM" id="MobiDB-lite"/>
    </source>
</evidence>
<dbReference type="InterPro" id="IPR056924">
    <property type="entry name" value="SH3_Tf2-1"/>
</dbReference>
<feature type="domain" description="Tf2-1-like SH3-like" evidence="2">
    <location>
        <begin position="114"/>
        <end position="178"/>
    </location>
</feature>
<organism evidence="3">
    <name type="scientific">Ananas comosus var. bracteatus</name>
    <name type="common">red pineapple</name>
    <dbReference type="NCBI Taxonomy" id="296719"/>
    <lineage>
        <taxon>Eukaryota</taxon>
        <taxon>Viridiplantae</taxon>
        <taxon>Streptophyta</taxon>
        <taxon>Embryophyta</taxon>
        <taxon>Tracheophyta</taxon>
        <taxon>Spermatophyta</taxon>
        <taxon>Magnoliopsida</taxon>
        <taxon>Liliopsida</taxon>
        <taxon>Poales</taxon>
        <taxon>Bromeliaceae</taxon>
        <taxon>Bromelioideae</taxon>
        <taxon>Ananas</taxon>
    </lineage>
</organism>
<gene>
    <name evidence="3" type="ORF">CB5_LOCUS10679</name>
</gene>
<dbReference type="PANTHER" id="PTHR46148">
    <property type="entry name" value="CHROMO DOMAIN-CONTAINING PROTEIN"/>
    <property type="match status" value="1"/>
</dbReference>
<dbReference type="AlphaFoldDB" id="A0A6V7P9Z0"/>
<name>A0A6V7P9Z0_ANACO</name>
<protein>
    <recommendedName>
        <fullName evidence="2">Tf2-1-like SH3-like domain-containing protein</fullName>
    </recommendedName>
</protein>
<evidence type="ECO:0000313" key="3">
    <source>
        <dbReference type="EMBL" id="CAD1827468.1"/>
    </source>
</evidence>
<proteinExistence type="predicted"/>
<reference evidence="3" key="1">
    <citation type="submission" date="2020-07" db="EMBL/GenBank/DDBJ databases">
        <authorList>
            <person name="Lin J."/>
        </authorList>
    </citation>
    <scope>NUCLEOTIDE SEQUENCE</scope>
</reference>